<comment type="catalytic activity">
    <reaction evidence="5">
        <text>N,N-dimethyl-1,4-phenylenediamine + anthranilate + 2 NAD(+) = 2-(4-dimethylaminophenyl)diazenylbenzoate + 2 NADH + 2 H(+)</text>
        <dbReference type="Rhea" id="RHEA:55872"/>
        <dbReference type="ChEBI" id="CHEBI:15378"/>
        <dbReference type="ChEBI" id="CHEBI:15783"/>
        <dbReference type="ChEBI" id="CHEBI:16567"/>
        <dbReference type="ChEBI" id="CHEBI:57540"/>
        <dbReference type="ChEBI" id="CHEBI:57945"/>
        <dbReference type="ChEBI" id="CHEBI:71579"/>
        <dbReference type="EC" id="1.7.1.17"/>
    </reaction>
    <physiologicalReaction direction="right-to-left" evidence="5">
        <dbReference type="Rhea" id="RHEA:55874"/>
    </physiologicalReaction>
</comment>
<dbReference type="GO" id="GO:0009055">
    <property type="term" value="F:electron transfer activity"/>
    <property type="evidence" value="ECO:0007669"/>
    <property type="project" value="UniProtKB-UniRule"/>
</dbReference>
<dbReference type="SUPFAM" id="SSF52218">
    <property type="entry name" value="Flavoproteins"/>
    <property type="match status" value="1"/>
</dbReference>
<comment type="subunit">
    <text evidence="6">Homodimer.</text>
</comment>
<comment type="similarity">
    <text evidence="6">Belongs to the azoreductase type 1 family.</text>
</comment>
<evidence type="ECO:0000313" key="10">
    <source>
        <dbReference type="Proteomes" id="UP000238325"/>
    </source>
</evidence>
<dbReference type="Gene3D" id="3.40.50.360">
    <property type="match status" value="1"/>
</dbReference>
<evidence type="ECO:0000259" key="7">
    <source>
        <dbReference type="Pfam" id="PF02525"/>
    </source>
</evidence>
<gene>
    <name evidence="6" type="primary">azoR</name>
    <name evidence="8" type="ORF">CQ022_05450</name>
    <name evidence="9" type="ORF">CQ033_07535</name>
</gene>
<keyword evidence="2 6" id="KW-0288">FMN</keyword>
<evidence type="ECO:0000313" key="11">
    <source>
        <dbReference type="Proteomes" id="UP000238534"/>
    </source>
</evidence>
<comment type="function">
    <text evidence="6">Quinone reductase that provides resistance to thiol-specific stress caused by electrophilic quinones.</text>
</comment>
<sequence>MKRVLHIVSSPRSESSISKKLGNAVVEKITAKYPDSVFKKRDLANPLFPHLEEAHINAFFTPAENRTSEQWETVKLSDTVIDELHEADIIVIEAPLYNFSITSTLKSWLDHIARAGKTFSYSENGPEGLVKNKKVYLAFSSGGVYSEGERQAYDFVVPYLKQTLGFMGMTDISVVRAEGLSVPVIQETALQRGIESIVVE</sequence>
<dbReference type="InterPro" id="IPR003680">
    <property type="entry name" value="Flavodoxin_fold"/>
</dbReference>
<keyword evidence="10" id="KW-1185">Reference proteome</keyword>
<reference evidence="10 11" key="1">
    <citation type="submission" date="2017-09" db="EMBL/GenBank/DDBJ databases">
        <title>Genomic, metabolic, and phenotypic characteristics of bacterial isolates from the natural microbiome of the model nematode Caenorhabditis elegans.</title>
        <authorList>
            <person name="Zimmermann J."/>
            <person name="Obeng N."/>
            <person name="Yang W."/>
            <person name="Obeng O."/>
            <person name="Kissoyan K."/>
            <person name="Pees B."/>
            <person name="Dirksen P."/>
            <person name="Hoppner M."/>
            <person name="Franke A."/>
            <person name="Rosenstiel P."/>
            <person name="Leippe M."/>
            <person name="Dierking K."/>
            <person name="Kaleta C."/>
            <person name="Schulenburg H."/>
        </authorList>
    </citation>
    <scope>NUCLEOTIDE SEQUENCE [LARGE SCALE GENOMIC DNA]</scope>
    <source>
        <strain evidence="8 11">MYb25</strain>
        <strain evidence="9 10">MYb44</strain>
    </source>
</reference>
<dbReference type="HAMAP" id="MF_01216">
    <property type="entry name" value="Azoreductase_type1"/>
    <property type="match status" value="1"/>
</dbReference>
<evidence type="ECO:0000313" key="9">
    <source>
        <dbReference type="EMBL" id="PRB90574.1"/>
    </source>
</evidence>
<comment type="caution">
    <text evidence="8">The sequence shown here is derived from an EMBL/GenBank/DDBJ whole genome shotgun (WGS) entry which is preliminary data.</text>
</comment>
<evidence type="ECO:0000313" key="8">
    <source>
        <dbReference type="EMBL" id="PRB85702.1"/>
    </source>
</evidence>
<evidence type="ECO:0000256" key="3">
    <source>
        <dbReference type="ARBA" id="ARBA00023002"/>
    </source>
</evidence>
<evidence type="ECO:0000256" key="6">
    <source>
        <dbReference type="HAMAP-Rule" id="MF_01216"/>
    </source>
</evidence>
<evidence type="ECO:0000256" key="1">
    <source>
        <dbReference type="ARBA" id="ARBA00022630"/>
    </source>
</evidence>
<dbReference type="Proteomes" id="UP000238325">
    <property type="component" value="Unassembled WGS sequence"/>
</dbReference>
<dbReference type="InterPro" id="IPR050104">
    <property type="entry name" value="FMN-dep_NADH:Q_OxRdtase_AzoR1"/>
</dbReference>
<dbReference type="Pfam" id="PF02525">
    <property type="entry name" value="Flavodoxin_2"/>
    <property type="match status" value="1"/>
</dbReference>
<evidence type="ECO:0000256" key="5">
    <source>
        <dbReference type="ARBA" id="ARBA00048542"/>
    </source>
</evidence>
<keyword evidence="4 6" id="KW-0520">NAD</keyword>
<feature type="binding site" evidence="6">
    <location>
        <begin position="140"/>
        <end position="143"/>
    </location>
    <ligand>
        <name>FMN</name>
        <dbReference type="ChEBI" id="CHEBI:58210"/>
    </ligand>
</feature>
<organism evidence="8 11">
    <name type="scientific">Chryseobacterium culicis</name>
    <dbReference type="NCBI Taxonomy" id="680127"/>
    <lineage>
        <taxon>Bacteria</taxon>
        <taxon>Pseudomonadati</taxon>
        <taxon>Bacteroidota</taxon>
        <taxon>Flavobacteriia</taxon>
        <taxon>Flavobacteriales</taxon>
        <taxon>Weeksellaceae</taxon>
        <taxon>Chryseobacterium group</taxon>
        <taxon>Chryseobacterium</taxon>
    </lineage>
</organism>
<comment type="function">
    <text evidence="6">Also exhibits azoreductase activity. Catalyzes the reductive cleavage of the azo bond in aromatic azo compounds to the corresponding amines.</text>
</comment>
<dbReference type="EMBL" id="PCPH01000002">
    <property type="protein sequence ID" value="PRB90574.1"/>
    <property type="molecule type" value="Genomic_DNA"/>
</dbReference>
<feature type="binding site" evidence="6">
    <location>
        <begin position="16"/>
        <end position="18"/>
    </location>
    <ligand>
        <name>FMN</name>
        <dbReference type="ChEBI" id="CHEBI:58210"/>
    </ligand>
</feature>
<proteinExistence type="inferred from homology"/>
<dbReference type="RefSeq" id="WP_105681990.1">
    <property type="nucleotide sequence ID" value="NZ_JBBGZD010000001.1"/>
</dbReference>
<dbReference type="PANTHER" id="PTHR43741">
    <property type="entry name" value="FMN-DEPENDENT NADH-AZOREDUCTASE 1"/>
    <property type="match status" value="1"/>
</dbReference>
<name>A0A2S9CYV2_CHRCI</name>
<accession>A0A2S9CYV2</accession>
<dbReference type="OrthoDB" id="9805013at2"/>
<dbReference type="PANTHER" id="PTHR43741:SF4">
    <property type="entry name" value="FMN-DEPENDENT NADH:QUINONE OXIDOREDUCTASE"/>
    <property type="match status" value="1"/>
</dbReference>
<dbReference type="GO" id="GO:0016655">
    <property type="term" value="F:oxidoreductase activity, acting on NAD(P)H, quinone or similar compound as acceptor"/>
    <property type="evidence" value="ECO:0007669"/>
    <property type="project" value="InterPro"/>
</dbReference>
<dbReference type="EC" id="1.7.1.17" evidence="6"/>
<keyword evidence="3 6" id="KW-0560">Oxidoreductase</keyword>
<comment type="caution">
    <text evidence="6">Lacks conserved residue(s) required for the propagation of feature annotation.</text>
</comment>
<evidence type="ECO:0000256" key="2">
    <source>
        <dbReference type="ARBA" id="ARBA00022643"/>
    </source>
</evidence>
<dbReference type="GO" id="GO:0010181">
    <property type="term" value="F:FMN binding"/>
    <property type="evidence" value="ECO:0007669"/>
    <property type="project" value="UniProtKB-UniRule"/>
</dbReference>
<keyword evidence="1 6" id="KW-0285">Flavoprotein</keyword>
<comment type="catalytic activity">
    <reaction evidence="6">
        <text>2 a quinone + NADH + H(+) = 2 a 1,4-benzosemiquinone + NAD(+)</text>
        <dbReference type="Rhea" id="RHEA:65952"/>
        <dbReference type="ChEBI" id="CHEBI:15378"/>
        <dbReference type="ChEBI" id="CHEBI:57540"/>
        <dbReference type="ChEBI" id="CHEBI:57945"/>
        <dbReference type="ChEBI" id="CHEBI:132124"/>
        <dbReference type="ChEBI" id="CHEBI:134225"/>
    </reaction>
</comment>
<protein>
    <recommendedName>
        <fullName evidence="6">FMN dependent NADH:quinone oxidoreductase</fullName>
        <ecNumber evidence="6">1.6.5.-</ecNumber>
    </recommendedName>
    <alternativeName>
        <fullName evidence="6">Azo-dye reductase</fullName>
    </alternativeName>
    <alternativeName>
        <fullName evidence="6">FMN-dependent NADH-azo compound oxidoreductase</fullName>
    </alternativeName>
    <alternativeName>
        <fullName evidence="6">FMN-dependent NADH-azoreductase</fullName>
        <ecNumber evidence="6">1.7.1.17</ecNumber>
    </alternativeName>
</protein>
<dbReference type="AlphaFoldDB" id="A0A2S9CYV2"/>
<dbReference type="Proteomes" id="UP000238534">
    <property type="component" value="Unassembled WGS sequence"/>
</dbReference>
<evidence type="ECO:0000256" key="4">
    <source>
        <dbReference type="ARBA" id="ARBA00023027"/>
    </source>
</evidence>
<dbReference type="EMBL" id="PCPP01000001">
    <property type="protein sequence ID" value="PRB85702.1"/>
    <property type="molecule type" value="Genomic_DNA"/>
</dbReference>
<comment type="cofactor">
    <cofactor evidence="6">
        <name>FMN</name>
        <dbReference type="ChEBI" id="CHEBI:58210"/>
    </cofactor>
    <text evidence="6">Binds 1 FMN per subunit.</text>
</comment>
<dbReference type="InterPro" id="IPR023048">
    <property type="entry name" value="NADH:quinone_OxRdtase_FMN_depd"/>
</dbReference>
<feature type="domain" description="Flavodoxin-like fold" evidence="7">
    <location>
        <begin position="2"/>
        <end position="195"/>
    </location>
</feature>
<feature type="binding site" evidence="6">
    <location>
        <position position="10"/>
    </location>
    <ligand>
        <name>FMN</name>
        <dbReference type="ChEBI" id="CHEBI:58210"/>
    </ligand>
</feature>
<dbReference type="GO" id="GO:0016652">
    <property type="term" value="F:oxidoreductase activity, acting on NAD(P)H as acceptor"/>
    <property type="evidence" value="ECO:0007669"/>
    <property type="project" value="UniProtKB-UniRule"/>
</dbReference>
<dbReference type="EC" id="1.6.5.-" evidence="6"/>
<dbReference type="InterPro" id="IPR029039">
    <property type="entry name" value="Flavoprotein-like_sf"/>
</dbReference>